<sequence>MTLDVQTSGLQSAGYTDIVFQLFADDDFSHADSSKPGLVVLPGQTVNQTVSAATDYKVDAVVWGSQSPDIAGTRWNVSVTGPHLPTLDLKGSKIQNSTDYGYATSAITAGPMFGVVQIPNNVQTFDAGKALKINAYQINDTSGQPITTVPFSAFITADSEDLTNFDFWDANHNKLTKISSELVGDLTWIDSDATGKFTFYITCNASSAYSDTLTLNVGNQSPQIALIVAADPATLGISSILPAPKPSNVLGSDLNLSDQDTSVFIDIPKAVFPNVFQANDILILVVNGKVQPNTATAVVAGYTTLPFKNFFNVSASDLNVSPDGASNTLQYINVRDGETSLSSEFPFIAIGNSQSGPSPQPPTRKYLMPEIVGNPGYLEIEYEDVVNGLTVKIDWSGANWAPNLNDVLKLTIQFNGWNWDGTTNTSAPVISFDPVASGDLQNKYIQKTIEYRYFAGLIEDPSTGAKSKLFMQYYVPASGNNQAGWSQSTPLIDIDTVPPGGL</sequence>
<evidence type="ECO:0000313" key="1">
    <source>
        <dbReference type="EMBL" id="GAB1584758.1"/>
    </source>
</evidence>
<comment type="caution">
    <text evidence="1">The sequence shown here is derived from an EMBL/GenBank/DDBJ whole genome shotgun (WGS) entry which is preliminary data.</text>
</comment>
<dbReference type="EMBL" id="BAAFZP010000002">
    <property type="protein sequence ID" value="GAB1584758.1"/>
    <property type="molecule type" value="Genomic_DNA"/>
</dbReference>
<name>A0ABQ0H757_9HYPH</name>
<reference evidence="1 2" key="1">
    <citation type="submission" date="2024-10" db="EMBL/GenBank/DDBJ databases">
        <title>Isolation, draft genome sequencing and identification of Phyllobacterium sp. NSA23, isolated from leaf soil.</title>
        <authorList>
            <person name="Akita H."/>
        </authorList>
    </citation>
    <scope>NUCLEOTIDE SEQUENCE [LARGE SCALE GENOMIC DNA]</scope>
    <source>
        <strain evidence="1 2">NSA23</strain>
    </source>
</reference>
<protein>
    <submittedName>
        <fullName evidence="1">Uncharacterized protein</fullName>
    </submittedName>
</protein>
<proteinExistence type="predicted"/>
<gene>
    <name evidence="1" type="ORF">PPNSA23_47010</name>
</gene>
<dbReference type="Proteomes" id="UP001628091">
    <property type="component" value="Unassembled WGS sequence"/>
</dbReference>
<keyword evidence="2" id="KW-1185">Reference proteome</keyword>
<organism evidence="1 2">
    <name type="scientific">Phyllobacterium phragmitis</name>
    <dbReference type="NCBI Taxonomy" id="2670329"/>
    <lineage>
        <taxon>Bacteria</taxon>
        <taxon>Pseudomonadati</taxon>
        <taxon>Pseudomonadota</taxon>
        <taxon>Alphaproteobacteria</taxon>
        <taxon>Hyphomicrobiales</taxon>
        <taxon>Phyllobacteriaceae</taxon>
        <taxon>Phyllobacterium</taxon>
    </lineage>
</organism>
<evidence type="ECO:0000313" key="2">
    <source>
        <dbReference type="Proteomes" id="UP001628091"/>
    </source>
</evidence>
<accession>A0ABQ0H757</accession>